<dbReference type="PANTHER" id="PTHR37419:SF1">
    <property type="entry name" value="SERINE_THREONINE-PROTEIN KINASE TOXIN HIPA"/>
    <property type="match status" value="1"/>
</dbReference>
<gene>
    <name evidence="6" type="ORF">FQ377_12170</name>
</gene>
<dbReference type="GO" id="GO:0005829">
    <property type="term" value="C:cytosol"/>
    <property type="evidence" value="ECO:0007669"/>
    <property type="project" value="TreeGrafter"/>
</dbReference>
<dbReference type="InterPro" id="IPR012893">
    <property type="entry name" value="HipA-like_C"/>
</dbReference>
<protein>
    <submittedName>
        <fullName evidence="6">Type II toxin-antitoxin system HipA family toxin</fullName>
    </submittedName>
</protein>
<comment type="caution">
    <text evidence="6">The sequence shown here is derived from an EMBL/GenBank/DDBJ whole genome shotgun (WGS) entry which is preliminary data.</text>
</comment>
<evidence type="ECO:0000313" key="7">
    <source>
        <dbReference type="Proteomes" id="UP000323410"/>
    </source>
</evidence>
<comment type="similarity">
    <text evidence="1">Belongs to the HipA Ser/Thr kinase family.</text>
</comment>
<feature type="domain" description="HipA-like C-terminal" evidence="4">
    <location>
        <begin position="149"/>
        <end position="368"/>
    </location>
</feature>
<dbReference type="AlphaFoldDB" id="A0A5D0XNN5"/>
<evidence type="ECO:0000259" key="5">
    <source>
        <dbReference type="Pfam" id="PF13657"/>
    </source>
</evidence>
<dbReference type="NCBIfam" id="TIGR03071">
    <property type="entry name" value="couple_hipA"/>
    <property type="match status" value="1"/>
</dbReference>
<dbReference type="GO" id="GO:0004674">
    <property type="term" value="F:protein serine/threonine kinase activity"/>
    <property type="evidence" value="ECO:0007669"/>
    <property type="project" value="TreeGrafter"/>
</dbReference>
<dbReference type="Pfam" id="PF07804">
    <property type="entry name" value="HipA_C"/>
    <property type="match status" value="1"/>
</dbReference>
<dbReference type="InterPro" id="IPR052028">
    <property type="entry name" value="HipA_Ser/Thr_kinase"/>
</dbReference>
<evidence type="ECO:0000259" key="4">
    <source>
        <dbReference type="Pfam" id="PF07804"/>
    </source>
</evidence>
<dbReference type="Pfam" id="PF13657">
    <property type="entry name" value="Couple_hipA"/>
    <property type="match status" value="1"/>
</dbReference>
<keyword evidence="7" id="KW-1185">Reference proteome</keyword>
<evidence type="ECO:0000313" key="6">
    <source>
        <dbReference type="EMBL" id="TYC97958.1"/>
    </source>
</evidence>
<evidence type="ECO:0000256" key="3">
    <source>
        <dbReference type="ARBA" id="ARBA00022777"/>
    </source>
</evidence>
<dbReference type="RefSeq" id="WP_148601530.1">
    <property type="nucleotide sequence ID" value="NZ_VSLD01000006.1"/>
</dbReference>
<sequence>MSELRVELYGILVGRLTGTDWRTFDFRADRSCFDHFDLGSTVLSESVPLELSANRTRASRRRNFFTELLPEGRILSNLAARVGSQEYDTPTLLTHFGRDVAGALQIWDPERPGEPRRPRTERLTPEGIRELLQSTSAQPLANSPLSGKTSLAGVQDKIVLARVDDAWHRVHDGYPSTHIIKPAPRDHATIIYDEEYGARAARALGLSRSRTWLDDFAGTPALVIERFDRSASAPTGRIHQEDMNQVLGAHGNEKYQEHGGKVSLRRIADVFRRGGDNESLERLLTTTVLAVALGNLDLHAKNLSLLHHPDGRSELAPAYDVVPMRHQPTDGRMAMSVNGTYRHTELTRADLVEEATSWRLRSPEPLISRALEALETFASSTEPDPRAHPGLQEDVLGFTRNLLAGKPVG</sequence>
<reference evidence="6 7" key="1">
    <citation type="submission" date="2019-08" db="EMBL/GenBank/DDBJ databases">
        <title>Genone of Arthrobacter echini P9.</title>
        <authorList>
            <person name="Bowman J.P."/>
        </authorList>
    </citation>
    <scope>NUCLEOTIDE SEQUENCE [LARGE SCALE GENOMIC DNA]</scope>
    <source>
        <strain evidence="6 7">P9</strain>
    </source>
</reference>
<evidence type="ECO:0000256" key="1">
    <source>
        <dbReference type="ARBA" id="ARBA00010164"/>
    </source>
</evidence>
<dbReference type="Proteomes" id="UP000323410">
    <property type="component" value="Unassembled WGS sequence"/>
</dbReference>
<organism evidence="6 7">
    <name type="scientific">Arthrobacter echini</name>
    <dbReference type="NCBI Taxonomy" id="1529066"/>
    <lineage>
        <taxon>Bacteria</taxon>
        <taxon>Bacillati</taxon>
        <taxon>Actinomycetota</taxon>
        <taxon>Actinomycetes</taxon>
        <taxon>Micrococcales</taxon>
        <taxon>Micrococcaceae</taxon>
        <taxon>Arthrobacter</taxon>
    </lineage>
</organism>
<keyword evidence="3" id="KW-0418">Kinase</keyword>
<accession>A0A5D0XNN5</accession>
<dbReference type="OrthoDB" id="3182374at2"/>
<feature type="domain" description="HipA N-terminal subdomain 1" evidence="5">
    <location>
        <begin position="4"/>
        <end position="106"/>
    </location>
</feature>
<dbReference type="InterPro" id="IPR017508">
    <property type="entry name" value="HipA_N1"/>
</dbReference>
<dbReference type="PANTHER" id="PTHR37419">
    <property type="entry name" value="SERINE/THREONINE-PROTEIN KINASE TOXIN HIPA"/>
    <property type="match status" value="1"/>
</dbReference>
<evidence type="ECO:0000256" key="2">
    <source>
        <dbReference type="ARBA" id="ARBA00022679"/>
    </source>
</evidence>
<name>A0A5D0XNN5_9MICC</name>
<keyword evidence="2" id="KW-0808">Transferase</keyword>
<proteinExistence type="inferred from homology"/>
<dbReference type="EMBL" id="VSLD01000006">
    <property type="protein sequence ID" value="TYC97958.1"/>
    <property type="molecule type" value="Genomic_DNA"/>
</dbReference>